<keyword evidence="6" id="KW-0732">Signal</keyword>
<dbReference type="SUPFAM" id="SSF51045">
    <property type="entry name" value="WW domain"/>
    <property type="match status" value="5"/>
</dbReference>
<feature type="domain" description="WW" evidence="7">
    <location>
        <begin position="828"/>
        <end position="862"/>
    </location>
</feature>
<feature type="chain" id="PRO_5030160757" description="WW domain-containing protein" evidence="6">
    <location>
        <begin position="28"/>
        <end position="952"/>
    </location>
</feature>
<dbReference type="SUPFAM" id="SSF53649">
    <property type="entry name" value="Alkaline phosphatase-like"/>
    <property type="match status" value="1"/>
</dbReference>
<accession>A0A6V1P8S2</accession>
<feature type="domain" description="WW" evidence="7">
    <location>
        <begin position="679"/>
        <end position="713"/>
    </location>
</feature>
<dbReference type="SMART" id="SM00456">
    <property type="entry name" value="WW"/>
    <property type="match status" value="5"/>
</dbReference>
<evidence type="ECO:0000259" key="7">
    <source>
        <dbReference type="PROSITE" id="PS50020"/>
    </source>
</evidence>
<name>A0A6V1P8S2_HETAK</name>
<dbReference type="InterPro" id="IPR050738">
    <property type="entry name" value="Sulfatase"/>
</dbReference>
<dbReference type="Pfam" id="PF00884">
    <property type="entry name" value="Sulfatase"/>
    <property type="match status" value="1"/>
</dbReference>
<feature type="domain" description="WW" evidence="7">
    <location>
        <begin position="750"/>
        <end position="784"/>
    </location>
</feature>
<reference evidence="8" key="1">
    <citation type="submission" date="2021-01" db="EMBL/GenBank/DDBJ databases">
        <authorList>
            <person name="Corre E."/>
            <person name="Pelletier E."/>
            <person name="Niang G."/>
            <person name="Scheremetjew M."/>
            <person name="Finn R."/>
            <person name="Kale V."/>
            <person name="Holt S."/>
            <person name="Cochrane G."/>
            <person name="Meng A."/>
            <person name="Brown T."/>
            <person name="Cohen L."/>
        </authorList>
    </citation>
    <scope>NUCLEOTIDE SEQUENCE</scope>
    <source>
        <strain evidence="8">CCMP3107</strain>
    </source>
</reference>
<dbReference type="PROSITE" id="PS50020">
    <property type="entry name" value="WW_DOMAIN_2"/>
    <property type="match status" value="5"/>
</dbReference>
<keyword evidence="3" id="KW-0378">Hydrolase</keyword>
<feature type="domain" description="WW" evidence="7">
    <location>
        <begin position="612"/>
        <end position="646"/>
    </location>
</feature>
<evidence type="ECO:0000256" key="2">
    <source>
        <dbReference type="ARBA" id="ARBA00022723"/>
    </source>
</evidence>
<feature type="domain" description="WW" evidence="7">
    <location>
        <begin position="904"/>
        <end position="938"/>
    </location>
</feature>
<dbReference type="Gene3D" id="3.40.720.10">
    <property type="entry name" value="Alkaline Phosphatase, subunit A"/>
    <property type="match status" value="1"/>
</dbReference>
<dbReference type="InterPro" id="IPR000917">
    <property type="entry name" value="Sulfatase_N"/>
</dbReference>
<feature type="compositionally biased region" description="Low complexity" evidence="5">
    <location>
        <begin position="782"/>
        <end position="797"/>
    </location>
</feature>
<dbReference type="Pfam" id="PF00397">
    <property type="entry name" value="WW"/>
    <property type="match status" value="5"/>
</dbReference>
<organism evidence="8">
    <name type="scientific">Heterosigma akashiwo</name>
    <name type="common">Chromophytic alga</name>
    <name type="synonym">Heterosigma carterae</name>
    <dbReference type="NCBI Taxonomy" id="2829"/>
    <lineage>
        <taxon>Eukaryota</taxon>
        <taxon>Sar</taxon>
        <taxon>Stramenopiles</taxon>
        <taxon>Ochrophyta</taxon>
        <taxon>Raphidophyceae</taxon>
        <taxon>Chattonellales</taxon>
        <taxon>Chattonellaceae</taxon>
        <taxon>Heterosigma</taxon>
    </lineage>
</organism>
<dbReference type="PROSITE" id="PS00149">
    <property type="entry name" value="SULFATASE_2"/>
    <property type="match status" value="1"/>
</dbReference>
<evidence type="ECO:0000256" key="4">
    <source>
        <dbReference type="ARBA" id="ARBA00022837"/>
    </source>
</evidence>
<feature type="region of interest" description="Disordered" evidence="5">
    <location>
        <begin position="779"/>
        <end position="799"/>
    </location>
</feature>
<feature type="signal peptide" evidence="6">
    <location>
        <begin position="1"/>
        <end position="27"/>
    </location>
</feature>
<evidence type="ECO:0000256" key="3">
    <source>
        <dbReference type="ARBA" id="ARBA00022801"/>
    </source>
</evidence>
<gene>
    <name evidence="8" type="ORF">HAKA00212_LOCUS6266</name>
</gene>
<evidence type="ECO:0000256" key="6">
    <source>
        <dbReference type="SAM" id="SignalP"/>
    </source>
</evidence>
<dbReference type="AlphaFoldDB" id="A0A6V1P8S2"/>
<dbReference type="GO" id="GO:0046872">
    <property type="term" value="F:metal ion binding"/>
    <property type="evidence" value="ECO:0007669"/>
    <property type="project" value="UniProtKB-KW"/>
</dbReference>
<dbReference type="InterPro" id="IPR017850">
    <property type="entry name" value="Alkaline_phosphatase_core_sf"/>
</dbReference>
<dbReference type="InterPro" id="IPR001202">
    <property type="entry name" value="WW_dom"/>
</dbReference>
<sequence length="952" mass="101938">MVSADVSAVRAILLVLLGTVFFIGVSAAEQRPNVIFWMADDAMHVFDDAPVLPPGVRVNAANMPEHEALRADSGIFTRAYAGSPKCAPARFNILTMKYCSRSASLVEGSHHALVQSGEAPDARVPVDNMCKLTPGTAHETLPAVLRDNGYETIHSGKWHLLPGDRVWELDYAEVERSIMDAGFTRVGGAYAGNVPGPDEWWKASAHYQDPANRFSHNMEWQLGEALRHVDGALGQGKPFFLYLAPTLPNNFVDYYEALLEVDPGMTPKGYVPPGERYPTGMPPREDVWRRALALAAERKARTGGYAGHLWLDDALGALVRGLEARGILDNTVLVVTTDHGMTAKAQLYEGGVRVFNFARFPGLPKLAGGQRLDDTLVANLDLGATVLDYLGLQAPYAHDGQSLLPYLAGRGEGRTRLVTEVANDRAVVDLATGLKYLTRSWRDTHEGKRPPEFPAFDDAEQLYDLAADPAEQVNLAYCPAAALSASPYVAWTPAKEAALEALRQEVCLHDLKLAPADLSGARCPAVAWAAEGFAAKRAAGAQACAVALSHPAPRAGEGDQAWTDYYMAQREITAQKKAAAAECKRAGNLGCEEEIAAAAAPALASLPPPAAAAAASSWAQYQDEASGRAYWYNAATGESSWENPAAAAAAPAPAPAAAPAEAVQASATQFIAVTVQAAPAKQKGWSKYHDEATGRAYWYNALTGASTWENPYPAAAAAATPEEAAKLPSLPQEPAAAVTPVEVVVPEASKQEEEGWAKYQDETTGQAYWFNSVTGVSTWEDPGAGAAQQQQQPPQAQSVVELRSKEEQFPYMYLAAVEPGAAVVATATELQEGWAEYRDEATGRAYWYNAATSESSWENPSAAAAQSSSAMGVSSIREEQQSSSMMTLSASEPLEHGSIGLSSAASEKGWSKNYDVATGQFYWYNYATGESTWEKPAPSAKKAPAARRLRRA</sequence>
<protein>
    <recommendedName>
        <fullName evidence="7">WW domain-containing protein</fullName>
    </recommendedName>
</protein>
<dbReference type="PROSITE" id="PS01159">
    <property type="entry name" value="WW_DOMAIN_1"/>
    <property type="match status" value="5"/>
</dbReference>
<dbReference type="InterPro" id="IPR036020">
    <property type="entry name" value="WW_dom_sf"/>
</dbReference>
<dbReference type="InterPro" id="IPR024607">
    <property type="entry name" value="Sulfatase_CS"/>
</dbReference>
<dbReference type="PANTHER" id="PTHR42693:SF53">
    <property type="entry name" value="ENDO-4-O-SULFATASE"/>
    <property type="match status" value="1"/>
</dbReference>
<dbReference type="PANTHER" id="PTHR42693">
    <property type="entry name" value="ARYLSULFATASE FAMILY MEMBER"/>
    <property type="match status" value="1"/>
</dbReference>
<dbReference type="EMBL" id="HBIU01013622">
    <property type="protein sequence ID" value="CAE0627588.1"/>
    <property type="molecule type" value="Transcribed_RNA"/>
</dbReference>
<feature type="region of interest" description="Disordered" evidence="5">
    <location>
        <begin position="932"/>
        <end position="952"/>
    </location>
</feature>
<keyword evidence="2" id="KW-0479">Metal-binding</keyword>
<dbReference type="Gene3D" id="2.20.70.10">
    <property type="match status" value="5"/>
</dbReference>
<proteinExistence type="inferred from homology"/>
<comment type="similarity">
    <text evidence="1">Belongs to the sulfatase family.</text>
</comment>
<dbReference type="CDD" id="cd00201">
    <property type="entry name" value="WW"/>
    <property type="match status" value="4"/>
</dbReference>
<dbReference type="GO" id="GO:0004065">
    <property type="term" value="F:arylsulfatase activity"/>
    <property type="evidence" value="ECO:0007669"/>
    <property type="project" value="TreeGrafter"/>
</dbReference>
<evidence type="ECO:0000313" key="8">
    <source>
        <dbReference type="EMBL" id="CAE0627588.1"/>
    </source>
</evidence>
<evidence type="ECO:0000256" key="5">
    <source>
        <dbReference type="SAM" id="MobiDB-lite"/>
    </source>
</evidence>
<evidence type="ECO:0000256" key="1">
    <source>
        <dbReference type="ARBA" id="ARBA00008779"/>
    </source>
</evidence>
<keyword evidence="4" id="KW-0106">Calcium</keyword>